<dbReference type="InterPro" id="IPR011009">
    <property type="entry name" value="Kinase-like_dom_sf"/>
</dbReference>
<dbReference type="eggNOG" id="COG0510">
    <property type="taxonomic scope" value="Bacteria"/>
</dbReference>
<keyword evidence="2" id="KW-1185">Reference proteome</keyword>
<dbReference type="Gene3D" id="3.90.1200.10">
    <property type="match status" value="1"/>
</dbReference>
<evidence type="ECO:0000313" key="2">
    <source>
        <dbReference type="Proteomes" id="UP000004129"/>
    </source>
</evidence>
<dbReference type="AlphaFoldDB" id="G5GPY8"/>
<accession>G5GPY8</accession>
<evidence type="ECO:0008006" key="3">
    <source>
        <dbReference type="Google" id="ProtNLM"/>
    </source>
</evidence>
<dbReference type="InterPro" id="IPR052077">
    <property type="entry name" value="CcrZ_PhaseVar_Mediator"/>
</dbReference>
<dbReference type="HOGENOM" id="CLU_055115_1_0_9"/>
<evidence type="ECO:0000313" key="1">
    <source>
        <dbReference type="EMBL" id="EHG20423.1"/>
    </source>
</evidence>
<gene>
    <name evidence="1" type="ORF">HMPREF9334_01319</name>
</gene>
<dbReference type="PATRIC" id="fig|679201.3.peg.1331"/>
<organism evidence="1 2">
    <name type="scientific">Selenomonas infelix ATCC 43532</name>
    <dbReference type="NCBI Taxonomy" id="679201"/>
    <lineage>
        <taxon>Bacteria</taxon>
        <taxon>Bacillati</taxon>
        <taxon>Bacillota</taxon>
        <taxon>Negativicutes</taxon>
        <taxon>Selenomonadales</taxon>
        <taxon>Selenomonadaceae</taxon>
        <taxon>Selenomonas</taxon>
    </lineage>
</organism>
<comment type="caution">
    <text evidence="1">The sequence shown here is derived from an EMBL/GenBank/DDBJ whole genome shotgun (WGS) entry which is preliminary data.</text>
</comment>
<dbReference type="Proteomes" id="UP000004129">
    <property type="component" value="Unassembled WGS sequence"/>
</dbReference>
<dbReference type="Gene3D" id="3.30.200.20">
    <property type="entry name" value="Phosphorylase Kinase, domain 1"/>
    <property type="match status" value="1"/>
</dbReference>
<reference evidence="1 2" key="1">
    <citation type="submission" date="2011-08" db="EMBL/GenBank/DDBJ databases">
        <title>The Genome Sequence of Selenomonas infelix ATCC 43532.</title>
        <authorList>
            <consortium name="The Broad Institute Genome Sequencing Platform"/>
            <person name="Earl A."/>
            <person name="Ward D."/>
            <person name="Feldgarden M."/>
            <person name="Gevers D."/>
            <person name="Izard J."/>
            <person name="Blanton J.M."/>
            <person name="Baranova O.V."/>
            <person name="Dewhirst F.E."/>
            <person name="Young S.K."/>
            <person name="Zeng Q."/>
            <person name="Gargeya S."/>
            <person name="Fitzgerald M."/>
            <person name="Haas B."/>
            <person name="Abouelleil A."/>
            <person name="Alvarado L."/>
            <person name="Arachchi H.M."/>
            <person name="Berlin A."/>
            <person name="Brown A."/>
            <person name="Chapman S.B."/>
            <person name="Chen Z."/>
            <person name="Dunbar C."/>
            <person name="Freedman E."/>
            <person name="Gearin G."/>
            <person name="Gellesch M."/>
            <person name="Goldberg J."/>
            <person name="Griggs A."/>
            <person name="Gujja S."/>
            <person name="Heiman D."/>
            <person name="Howarth C."/>
            <person name="Larson L."/>
            <person name="Lui A."/>
            <person name="MacDonald P.J.P."/>
            <person name="Montmayeur A."/>
            <person name="Murphy C."/>
            <person name="Neiman D."/>
            <person name="Pearson M."/>
            <person name="Priest M."/>
            <person name="Roberts A."/>
            <person name="Saif S."/>
            <person name="Shea T."/>
            <person name="Shenoy N."/>
            <person name="Sisk P."/>
            <person name="Stolte C."/>
            <person name="Sykes S."/>
            <person name="Wortman J."/>
            <person name="Nusbaum C."/>
            <person name="Birren B."/>
        </authorList>
    </citation>
    <scope>NUCLEOTIDE SEQUENCE [LARGE SCALE GENOMIC DNA]</scope>
    <source>
        <strain evidence="1 2">ATCC 43532</strain>
    </source>
</reference>
<dbReference type="PANTHER" id="PTHR40086">
    <property type="entry name" value="PHOSPHOTRANSFERASE YTMP-RELATED"/>
    <property type="match status" value="1"/>
</dbReference>
<name>G5GPY8_9FIRM</name>
<dbReference type="EMBL" id="ACZM01000015">
    <property type="protein sequence ID" value="EHG20423.1"/>
    <property type="molecule type" value="Genomic_DNA"/>
</dbReference>
<dbReference type="STRING" id="679201.HMPREF9334_01319"/>
<dbReference type="CDD" id="cd05151">
    <property type="entry name" value="ChoK-like"/>
    <property type="match status" value="1"/>
</dbReference>
<proteinExistence type="predicted"/>
<sequence>MERDLMALDRQTCPISAEEIFIRRTIKQYFGKKAASGALLPLKEGMTNDSFLFDVQGKKYIFRCNGKGTELLIDRENEKAVYEMLRCTDITEDIVVLSVEPGYKISRYYEDSHVCDPMNMDEVHSCMKALRSFHERRLCGASTFNPFEAVIHYEEVLNGGINVCPEYMSIREAVFSLRPFLAPFLENRDTLCHIDSISDNFLFVEGRESPYLIDWEYAACSDPLVDVAMFAIYANYAEAETTQLLAGYFPEGADEQIKARVYAYMAVGGLLWSLWCAYKSSLGASFGVYAENQLRFAKTYPAKVHDLLGDM</sequence>
<protein>
    <recommendedName>
        <fullName evidence="3">Aminoglycoside phosphotransferase domain-containing protein</fullName>
    </recommendedName>
</protein>
<dbReference type="RefSeq" id="WP_006692767.1">
    <property type="nucleotide sequence ID" value="NZ_JH376799.1"/>
</dbReference>
<dbReference type="SUPFAM" id="SSF56112">
    <property type="entry name" value="Protein kinase-like (PK-like)"/>
    <property type="match status" value="1"/>
</dbReference>
<dbReference type="Pfam" id="PF01633">
    <property type="entry name" value="Choline_kinase"/>
    <property type="match status" value="1"/>
</dbReference>
<dbReference type="PANTHER" id="PTHR40086:SF1">
    <property type="entry name" value="CELL CYCLE REGULATOR CCRZ"/>
    <property type="match status" value="1"/>
</dbReference>